<evidence type="ECO:0000256" key="1">
    <source>
        <dbReference type="PROSITE-ProRule" id="PRU00339"/>
    </source>
</evidence>
<dbReference type="Proteomes" id="UP000298616">
    <property type="component" value="Chromosome"/>
</dbReference>
<gene>
    <name evidence="2" type="ORF">DCC35_13580</name>
</gene>
<feature type="repeat" description="TPR" evidence="1">
    <location>
        <begin position="162"/>
        <end position="195"/>
    </location>
</feature>
<sequence>MKIILLSLILVSINPDQFEKVDQLLADRQYHDAFLLLEEIDPENEDPEAFRRKIEACIDGYLFSTGHYLFALKNLSPDEDIDELRAKEWCERDMQILNVKQRGPELMRAYPDNYKLKFAVANFYLSMQTDKGCAQCPVIDQEFMDNYENLFMDCYENNIYDYKSFYAIAISNHNKKNYKKAKEYYKKSIDLNPEYGLNYLNLAIISADEGKLDNAISYSKLAINKSRTDDLKARGNNYIALIYVEKEDNQKALEYFEMANNLVPGNTERLLNFLITSRKTGYPKEHQIRKQYFDSAPNNLNTYINLMFLYKQEISNLITFFKDQRDEYHSNTEALGFLSLMIAKSHLNLGNLDEASIEFEQAKNQLIKSWGSSQSVLKNIDDIISQLKTKNL</sequence>
<organism evidence="2 3">
    <name type="scientific">Mangrovivirga cuniculi</name>
    <dbReference type="NCBI Taxonomy" id="2715131"/>
    <lineage>
        <taxon>Bacteria</taxon>
        <taxon>Pseudomonadati</taxon>
        <taxon>Bacteroidota</taxon>
        <taxon>Cytophagia</taxon>
        <taxon>Cytophagales</taxon>
        <taxon>Mangrovivirgaceae</taxon>
        <taxon>Mangrovivirga</taxon>
    </lineage>
</organism>
<dbReference type="AlphaFoldDB" id="A0A4D7JQE3"/>
<dbReference type="InterPro" id="IPR011990">
    <property type="entry name" value="TPR-like_helical_dom_sf"/>
</dbReference>
<evidence type="ECO:0000313" key="3">
    <source>
        <dbReference type="Proteomes" id="UP000298616"/>
    </source>
</evidence>
<feature type="repeat" description="TPR" evidence="1">
    <location>
        <begin position="233"/>
        <end position="266"/>
    </location>
</feature>
<keyword evidence="3" id="KW-1185">Reference proteome</keyword>
<reference evidence="2 3" key="1">
    <citation type="submission" date="2018-04" db="EMBL/GenBank/DDBJ databases">
        <title>Complete genome uncultured novel isolate.</title>
        <authorList>
            <person name="Merlino G."/>
        </authorList>
    </citation>
    <scope>NUCLEOTIDE SEQUENCE [LARGE SCALE GENOMIC DNA]</scope>
    <source>
        <strain evidence="3">R1DC9</strain>
    </source>
</reference>
<dbReference type="SUPFAM" id="SSF48452">
    <property type="entry name" value="TPR-like"/>
    <property type="match status" value="1"/>
</dbReference>
<dbReference type="SMART" id="SM00028">
    <property type="entry name" value="TPR"/>
    <property type="match status" value="3"/>
</dbReference>
<dbReference type="EMBL" id="CP028923">
    <property type="protein sequence ID" value="QCK15700.1"/>
    <property type="molecule type" value="Genomic_DNA"/>
</dbReference>
<dbReference type="KEGG" id="fpf:DCC35_13580"/>
<keyword evidence="1" id="KW-0802">TPR repeat</keyword>
<dbReference type="OrthoDB" id="1112543at2"/>
<name>A0A4D7JQE3_9BACT</name>
<dbReference type="PROSITE" id="PS50005">
    <property type="entry name" value="TPR"/>
    <property type="match status" value="2"/>
</dbReference>
<dbReference type="Gene3D" id="1.25.40.10">
    <property type="entry name" value="Tetratricopeptide repeat domain"/>
    <property type="match status" value="1"/>
</dbReference>
<evidence type="ECO:0000313" key="2">
    <source>
        <dbReference type="EMBL" id="QCK15700.1"/>
    </source>
</evidence>
<dbReference type="InterPro" id="IPR019734">
    <property type="entry name" value="TPR_rpt"/>
</dbReference>
<proteinExistence type="predicted"/>
<protein>
    <submittedName>
        <fullName evidence="2">Uncharacterized protein</fullName>
    </submittedName>
</protein>
<dbReference type="RefSeq" id="WP_137091297.1">
    <property type="nucleotide sequence ID" value="NZ_CP028923.1"/>
</dbReference>
<dbReference type="Pfam" id="PF13181">
    <property type="entry name" value="TPR_8"/>
    <property type="match status" value="1"/>
</dbReference>
<accession>A0A4D7JQE3</accession>